<feature type="domain" description="Resolvase/invertase-type recombinase catalytic" evidence="7">
    <location>
        <begin position="1"/>
        <end position="136"/>
    </location>
</feature>
<dbReference type="InterPro" id="IPR036162">
    <property type="entry name" value="Resolvase-like_N_sf"/>
</dbReference>
<dbReference type="InterPro" id="IPR006120">
    <property type="entry name" value="Resolvase_HTH_dom"/>
</dbReference>
<evidence type="ECO:0000259" key="7">
    <source>
        <dbReference type="PROSITE" id="PS51736"/>
    </source>
</evidence>
<keyword evidence="9" id="KW-1185">Reference proteome</keyword>
<dbReference type="PROSITE" id="PS00398">
    <property type="entry name" value="RECOMBINASES_2"/>
    <property type="match status" value="1"/>
</dbReference>
<comment type="similarity">
    <text evidence="1">Belongs to the site-specific recombinase resolvase family.</text>
</comment>
<dbReference type="RefSeq" id="WP_018680072.1">
    <property type="nucleotide sequence ID" value="NZ_AYEV01000060.1"/>
</dbReference>
<dbReference type="SUPFAM" id="SSF53041">
    <property type="entry name" value="Resolvase-like"/>
    <property type="match status" value="1"/>
</dbReference>
<dbReference type="GO" id="GO:0003677">
    <property type="term" value="F:DNA binding"/>
    <property type="evidence" value="ECO:0007669"/>
    <property type="project" value="UniProtKB-KW"/>
</dbReference>
<dbReference type="PANTHER" id="PTHR30461">
    <property type="entry name" value="DNA-INVERTASE FROM LAMBDOID PROPHAGE"/>
    <property type="match status" value="1"/>
</dbReference>
<evidence type="ECO:0000313" key="9">
    <source>
        <dbReference type="Proteomes" id="UP000017404"/>
    </source>
</evidence>
<dbReference type="SUPFAM" id="SSF46689">
    <property type="entry name" value="Homeodomain-like"/>
    <property type="match status" value="1"/>
</dbReference>
<evidence type="ECO:0000313" key="8">
    <source>
        <dbReference type="EMBL" id="ESK52896.1"/>
    </source>
</evidence>
<evidence type="ECO:0000256" key="6">
    <source>
        <dbReference type="PIRSR" id="PIRSR606118-50"/>
    </source>
</evidence>
<sequence length="187" mass="20855">MLIGYARTSTKDQEYSLEAQIQRLKEAGCEKHYQEQVSSVDAKREQLEAALDYIREGDVLVVTKLDRLARSVANTVEIQKALEKKNAGLKILDMDIDTTTPTGKLQFNLLAAIAQFEREVMLERQRVGIEKAKAEGKYKGRKSISEEKKKKILELLAENGQTKEAIAKAVGVGVATVYRVKSELSLG</sequence>
<dbReference type="Pfam" id="PF02796">
    <property type="entry name" value="HTH_7"/>
    <property type="match status" value="1"/>
</dbReference>
<evidence type="ECO:0000256" key="4">
    <source>
        <dbReference type="ARBA" id="ARBA00023125"/>
    </source>
</evidence>
<keyword evidence="5" id="KW-0233">DNA recombination</keyword>
<proteinExistence type="inferred from homology"/>
<comment type="caution">
    <text evidence="8">The sequence shown here is derived from an EMBL/GenBank/DDBJ whole genome shotgun (WGS) entry which is preliminary data.</text>
</comment>
<protein>
    <recommendedName>
        <fullName evidence="7">Resolvase/invertase-type recombinase catalytic domain-containing protein</fullName>
    </recommendedName>
</protein>
<dbReference type="EMBL" id="AYEV01000060">
    <property type="protein sequence ID" value="ESK52896.1"/>
    <property type="molecule type" value="Genomic_DNA"/>
</dbReference>
<feature type="active site" description="O-(5'-phospho-DNA)-serine intermediate" evidence="6">
    <location>
        <position position="9"/>
    </location>
</feature>
<dbReference type="PROSITE" id="PS51736">
    <property type="entry name" value="RECOMBINASES_3"/>
    <property type="match status" value="1"/>
</dbReference>
<dbReference type="InterPro" id="IPR006119">
    <property type="entry name" value="Resolv_N"/>
</dbReference>
<gene>
    <name evidence="8" type="ORF">F990_03482</name>
</gene>
<name>V2UWB3_9GAMM</name>
<dbReference type="Gene3D" id="1.10.10.60">
    <property type="entry name" value="Homeodomain-like"/>
    <property type="match status" value="1"/>
</dbReference>
<dbReference type="AlphaFoldDB" id="V2UWB3"/>
<dbReference type="PATRIC" id="fig|1120928.5.peg.3521"/>
<dbReference type="InterPro" id="IPR009057">
    <property type="entry name" value="Homeodomain-like_sf"/>
</dbReference>
<dbReference type="eggNOG" id="COG1961">
    <property type="taxonomic scope" value="Bacteria"/>
</dbReference>
<dbReference type="Pfam" id="PF00239">
    <property type="entry name" value="Resolvase"/>
    <property type="match status" value="1"/>
</dbReference>
<dbReference type="Proteomes" id="UP000017404">
    <property type="component" value="Unassembled WGS sequence"/>
</dbReference>
<keyword evidence="3" id="KW-0230">DNA invertase</keyword>
<evidence type="ECO:0000256" key="5">
    <source>
        <dbReference type="ARBA" id="ARBA00023172"/>
    </source>
</evidence>
<dbReference type="GO" id="GO:0015074">
    <property type="term" value="P:DNA integration"/>
    <property type="evidence" value="ECO:0007669"/>
    <property type="project" value="UniProtKB-KW"/>
</dbReference>
<dbReference type="OrthoDB" id="9797501at2"/>
<dbReference type="InterPro" id="IPR006118">
    <property type="entry name" value="Recombinase_CS"/>
</dbReference>
<dbReference type="SMART" id="SM00857">
    <property type="entry name" value="Resolvase"/>
    <property type="match status" value="1"/>
</dbReference>
<organism evidence="8 9">
    <name type="scientific">Acinetobacter tjernbergiae DSM 14971 = CIP 107465</name>
    <dbReference type="NCBI Taxonomy" id="1120928"/>
    <lineage>
        <taxon>Bacteria</taxon>
        <taxon>Pseudomonadati</taxon>
        <taxon>Pseudomonadota</taxon>
        <taxon>Gammaproteobacteria</taxon>
        <taxon>Moraxellales</taxon>
        <taxon>Moraxellaceae</taxon>
        <taxon>Acinetobacter</taxon>
    </lineage>
</organism>
<accession>V2UWB3</accession>
<evidence type="ECO:0000256" key="3">
    <source>
        <dbReference type="ARBA" id="ARBA00023100"/>
    </source>
</evidence>
<keyword evidence="2" id="KW-0229">DNA integration</keyword>
<dbReference type="STRING" id="202955.GCA_000759995_00066"/>
<dbReference type="InterPro" id="IPR050639">
    <property type="entry name" value="SSR_resolvase"/>
</dbReference>
<dbReference type="FunFam" id="3.40.50.1390:FF:000001">
    <property type="entry name" value="DNA recombinase"/>
    <property type="match status" value="1"/>
</dbReference>
<dbReference type="PANTHER" id="PTHR30461:SF26">
    <property type="entry name" value="RESOLVASE HOMOLOG YNEB"/>
    <property type="match status" value="1"/>
</dbReference>
<reference evidence="8 9" key="1">
    <citation type="submission" date="2013-10" db="EMBL/GenBank/DDBJ databases">
        <title>The Genome Sequence of Acinetobacter tjernbergiae CIP107465.</title>
        <authorList>
            <consortium name="The Broad Institute Genomics Platform"/>
            <consortium name="The Broad Institute Genome Sequencing Center for Infectious Disease"/>
            <person name="Cerqueira G."/>
            <person name="Feldgarden M."/>
            <person name="Courvalin P."/>
            <person name="Grillot-Courvalin C."/>
            <person name="Clermont D."/>
            <person name="Rocha E."/>
            <person name="Yoon E.-J."/>
            <person name="Nemec A."/>
            <person name="Young S.K."/>
            <person name="Zeng Q."/>
            <person name="Gargeya S."/>
            <person name="Fitzgerald M."/>
            <person name="Abouelleil A."/>
            <person name="Alvarado L."/>
            <person name="Berlin A.M."/>
            <person name="Chapman S.B."/>
            <person name="Gainer-Dewar J."/>
            <person name="Goldberg J."/>
            <person name="Gnerre S."/>
            <person name="Griggs A."/>
            <person name="Gujja S."/>
            <person name="Hansen M."/>
            <person name="Howarth C."/>
            <person name="Imamovic A."/>
            <person name="Ireland A."/>
            <person name="Larimer J."/>
            <person name="McCowan C."/>
            <person name="Murphy C."/>
            <person name="Pearson M."/>
            <person name="Poon T.W."/>
            <person name="Priest M."/>
            <person name="Roberts A."/>
            <person name="Saif S."/>
            <person name="Shea T."/>
            <person name="Sykes S."/>
            <person name="Wortman J."/>
            <person name="Nusbaum C."/>
            <person name="Birren B."/>
        </authorList>
    </citation>
    <scope>NUCLEOTIDE SEQUENCE [LARGE SCALE GENOMIC DNA]</scope>
    <source>
        <strain evidence="8 9">CIP 107465</strain>
    </source>
</reference>
<evidence type="ECO:0000256" key="1">
    <source>
        <dbReference type="ARBA" id="ARBA00009913"/>
    </source>
</evidence>
<dbReference type="GO" id="GO:0000150">
    <property type="term" value="F:DNA strand exchange activity"/>
    <property type="evidence" value="ECO:0007669"/>
    <property type="project" value="UniProtKB-KW"/>
</dbReference>
<evidence type="ECO:0000256" key="2">
    <source>
        <dbReference type="ARBA" id="ARBA00022908"/>
    </source>
</evidence>
<keyword evidence="4" id="KW-0238">DNA-binding</keyword>
<dbReference type="Gene3D" id="3.40.50.1390">
    <property type="entry name" value="Resolvase, N-terminal catalytic domain"/>
    <property type="match status" value="1"/>
</dbReference>
<dbReference type="CDD" id="cd03768">
    <property type="entry name" value="SR_ResInv"/>
    <property type="match status" value="1"/>
</dbReference>